<sequence>MQNNAASLSVHSSIPEQSSKCLDSMGPLVGTPNSPYIVPPGTITPRKERVYLQRTAPTPASEPNPSSNDRDNMHKIHDQLDSIETNLTEILSYLHPDTSQRDHDRGRH</sequence>
<proteinExistence type="predicted"/>
<feature type="compositionally biased region" description="Polar residues" evidence="1">
    <location>
        <begin position="1"/>
        <end position="21"/>
    </location>
</feature>
<evidence type="ECO:0000313" key="3">
    <source>
        <dbReference type="Proteomes" id="UP001396334"/>
    </source>
</evidence>
<reference evidence="2 3" key="1">
    <citation type="journal article" date="2024" name="G3 (Bethesda)">
        <title>Genome assembly of Hibiscus sabdariffa L. provides insights into metabolisms of medicinal natural products.</title>
        <authorList>
            <person name="Kim T."/>
        </authorList>
    </citation>
    <scope>NUCLEOTIDE SEQUENCE [LARGE SCALE GENOMIC DNA]</scope>
    <source>
        <strain evidence="2">TK-2024</strain>
        <tissue evidence="2">Old leaves</tissue>
    </source>
</reference>
<feature type="region of interest" description="Disordered" evidence="1">
    <location>
        <begin position="1"/>
        <end position="76"/>
    </location>
</feature>
<keyword evidence="3" id="KW-1185">Reference proteome</keyword>
<comment type="caution">
    <text evidence="2">The sequence shown here is derived from an EMBL/GenBank/DDBJ whole genome shotgun (WGS) entry which is preliminary data.</text>
</comment>
<gene>
    <name evidence="2" type="ORF">V6N11_059013</name>
</gene>
<accession>A0ABR2U6M4</accession>
<dbReference type="Proteomes" id="UP001396334">
    <property type="component" value="Unassembled WGS sequence"/>
</dbReference>
<evidence type="ECO:0000313" key="2">
    <source>
        <dbReference type="EMBL" id="KAK9045124.1"/>
    </source>
</evidence>
<name>A0ABR2U6M4_9ROSI</name>
<protein>
    <recommendedName>
        <fullName evidence="4">Neogenin C-terminal domain-containing protein</fullName>
    </recommendedName>
</protein>
<evidence type="ECO:0008006" key="4">
    <source>
        <dbReference type="Google" id="ProtNLM"/>
    </source>
</evidence>
<dbReference type="EMBL" id="JBBPBN010000002">
    <property type="protein sequence ID" value="KAK9045124.1"/>
    <property type="molecule type" value="Genomic_DNA"/>
</dbReference>
<organism evidence="2 3">
    <name type="scientific">Hibiscus sabdariffa</name>
    <name type="common">roselle</name>
    <dbReference type="NCBI Taxonomy" id="183260"/>
    <lineage>
        <taxon>Eukaryota</taxon>
        <taxon>Viridiplantae</taxon>
        <taxon>Streptophyta</taxon>
        <taxon>Embryophyta</taxon>
        <taxon>Tracheophyta</taxon>
        <taxon>Spermatophyta</taxon>
        <taxon>Magnoliopsida</taxon>
        <taxon>eudicotyledons</taxon>
        <taxon>Gunneridae</taxon>
        <taxon>Pentapetalae</taxon>
        <taxon>rosids</taxon>
        <taxon>malvids</taxon>
        <taxon>Malvales</taxon>
        <taxon>Malvaceae</taxon>
        <taxon>Malvoideae</taxon>
        <taxon>Hibiscus</taxon>
    </lineage>
</organism>
<feature type="compositionally biased region" description="Polar residues" evidence="1">
    <location>
        <begin position="55"/>
        <end position="67"/>
    </location>
</feature>
<evidence type="ECO:0000256" key="1">
    <source>
        <dbReference type="SAM" id="MobiDB-lite"/>
    </source>
</evidence>